<organism evidence="11 12">
    <name type="scientific">Acetomicrobium flavidum</name>
    <dbReference type="NCBI Taxonomy" id="49896"/>
    <lineage>
        <taxon>Bacteria</taxon>
        <taxon>Thermotogati</taxon>
        <taxon>Synergistota</taxon>
        <taxon>Synergistia</taxon>
        <taxon>Synergistales</taxon>
        <taxon>Acetomicrobiaceae</taxon>
        <taxon>Acetomicrobium</taxon>
    </lineage>
</organism>
<keyword evidence="7 10" id="KW-0119">Carbohydrate metabolism</keyword>
<evidence type="ECO:0000256" key="8">
    <source>
        <dbReference type="ARBA" id="ARBA00031423"/>
    </source>
</evidence>
<evidence type="ECO:0000256" key="6">
    <source>
        <dbReference type="ARBA" id="ARBA00022679"/>
    </source>
</evidence>
<evidence type="ECO:0000256" key="10">
    <source>
        <dbReference type="RuleBase" id="RU361207"/>
    </source>
</evidence>
<evidence type="ECO:0000256" key="9">
    <source>
        <dbReference type="ARBA" id="ARBA00031501"/>
    </source>
</evidence>
<evidence type="ECO:0000256" key="4">
    <source>
        <dbReference type="ARBA" id="ARBA00020295"/>
    </source>
</evidence>
<dbReference type="Proteomes" id="UP000185093">
    <property type="component" value="Unassembled WGS sequence"/>
</dbReference>
<dbReference type="NCBIfam" id="NF011080">
    <property type="entry name" value="PRK14508.1-3"/>
    <property type="match status" value="1"/>
</dbReference>
<dbReference type="Gene3D" id="3.20.20.80">
    <property type="entry name" value="Glycosidases"/>
    <property type="match status" value="1"/>
</dbReference>
<dbReference type="PANTHER" id="PTHR32438:SF5">
    <property type="entry name" value="4-ALPHA-GLUCANOTRANSFERASE DPE1, CHLOROPLASTIC_AMYLOPLASTIC"/>
    <property type="match status" value="1"/>
</dbReference>
<evidence type="ECO:0000256" key="5">
    <source>
        <dbReference type="ARBA" id="ARBA00022676"/>
    </source>
</evidence>
<protein>
    <recommendedName>
        <fullName evidence="4 10">4-alpha-glucanotransferase</fullName>
        <ecNumber evidence="3 10">2.4.1.25</ecNumber>
    </recommendedName>
    <alternativeName>
        <fullName evidence="8 10">Amylomaltase</fullName>
    </alternativeName>
    <alternativeName>
        <fullName evidence="9 10">Disproportionating enzyme</fullName>
    </alternativeName>
</protein>
<dbReference type="EMBL" id="FSQZ01000001">
    <property type="protein sequence ID" value="SIN71481.1"/>
    <property type="molecule type" value="Genomic_DNA"/>
</dbReference>
<accession>A0ABY1JE49</accession>
<dbReference type="PANTHER" id="PTHR32438">
    <property type="entry name" value="4-ALPHA-GLUCANOTRANSFERASE DPE1, CHLOROPLASTIC/AMYLOPLASTIC"/>
    <property type="match status" value="1"/>
</dbReference>
<evidence type="ECO:0000256" key="3">
    <source>
        <dbReference type="ARBA" id="ARBA00012560"/>
    </source>
</evidence>
<dbReference type="NCBIfam" id="TIGR00217">
    <property type="entry name" value="malQ"/>
    <property type="match status" value="1"/>
</dbReference>
<evidence type="ECO:0000256" key="2">
    <source>
        <dbReference type="ARBA" id="ARBA00005684"/>
    </source>
</evidence>
<keyword evidence="12" id="KW-1185">Reference proteome</keyword>
<dbReference type="InterPro" id="IPR017853">
    <property type="entry name" value="GH"/>
</dbReference>
<reference evidence="11 12" key="1">
    <citation type="submission" date="2016-11" db="EMBL/GenBank/DDBJ databases">
        <authorList>
            <person name="Varghese N."/>
            <person name="Submissions S."/>
        </authorList>
    </citation>
    <scope>NUCLEOTIDE SEQUENCE [LARGE SCALE GENOMIC DNA]</scope>
    <source>
        <strain evidence="11 12">DSM 20664</strain>
    </source>
</reference>
<sequence length="494" mass="56936">MIPVDGRKSGVLLHITSLPSPWGVGDMGSQSYRFIDLLKECNQSVWQILPLNPTEEIYGFSPYSSISAFAGNVMLISPMAMVEEGFLTEGDLPPSFNGLTANFRDAINIRQDLSYKGYCKFTPDDDFRRFCEENSWWLEDYALYKALKSHYKLPWYEWPDELKSRQPQAIEMARKKFANEIMAEKFAQYIFYRQWDRLHLYAKSKGISVFGDMPLYLAHDSADVWANREMFCLDERGMPTHVAGVPPDYFSVTGQYWGNPLYNWDAMEKHGFEWWIRRLAHAFRLYDMVRIDHFRGLVAYWAIPSQESTAVNGRWVKGPANKLFNAIINRLGNVPIVAEDLGQITQDVRQLMDAFHIPGMRVILFGLDNPKQNLHAPFYYTENCVAYTGTQDNNTALGWFLEEASSAAVKNLKLFLGRKTEANCVSRDMVRLVELSVAKLVIIPFQDILGLGPEARMNRPASKDGNWQWRMHEDMMRAPVLKWFKGITMFADRG</sequence>
<keyword evidence="6 10" id="KW-0808">Transferase</keyword>
<gene>
    <name evidence="11" type="ORF">SAMN05444368_1432</name>
</gene>
<evidence type="ECO:0000313" key="11">
    <source>
        <dbReference type="EMBL" id="SIN71481.1"/>
    </source>
</evidence>
<comment type="caution">
    <text evidence="11">The sequence shown here is derived from an EMBL/GenBank/DDBJ whole genome shotgun (WGS) entry which is preliminary data.</text>
</comment>
<name>A0ABY1JE49_9BACT</name>
<evidence type="ECO:0000313" key="12">
    <source>
        <dbReference type="Proteomes" id="UP000185093"/>
    </source>
</evidence>
<dbReference type="InterPro" id="IPR003385">
    <property type="entry name" value="Glyco_hydro_77"/>
</dbReference>
<dbReference type="RefSeq" id="WP_074199759.1">
    <property type="nucleotide sequence ID" value="NZ_FSQZ01000001.1"/>
</dbReference>
<keyword evidence="5 10" id="KW-0328">Glycosyltransferase</keyword>
<proteinExistence type="inferred from homology"/>
<dbReference type="EC" id="2.4.1.25" evidence="3 10"/>
<dbReference type="SUPFAM" id="SSF51445">
    <property type="entry name" value="(Trans)glycosidases"/>
    <property type="match status" value="1"/>
</dbReference>
<evidence type="ECO:0000256" key="1">
    <source>
        <dbReference type="ARBA" id="ARBA00000439"/>
    </source>
</evidence>
<comment type="similarity">
    <text evidence="2 10">Belongs to the disproportionating enzyme family.</text>
</comment>
<evidence type="ECO:0000256" key="7">
    <source>
        <dbReference type="ARBA" id="ARBA00023277"/>
    </source>
</evidence>
<dbReference type="Pfam" id="PF02446">
    <property type="entry name" value="Glyco_hydro_77"/>
    <property type="match status" value="1"/>
</dbReference>
<comment type="catalytic activity">
    <reaction evidence="1 10">
        <text>Transfers a segment of a (1-&gt;4)-alpha-D-glucan to a new position in an acceptor, which may be glucose or a (1-&gt;4)-alpha-D-glucan.</text>
        <dbReference type="EC" id="2.4.1.25"/>
    </reaction>
</comment>